<dbReference type="KEGG" id="adin:H7849_13110"/>
<proteinExistence type="inferred from homology"/>
<evidence type="ECO:0000259" key="4">
    <source>
        <dbReference type="Pfam" id="PF00135"/>
    </source>
</evidence>
<organism evidence="5 6">
    <name type="scientific">Alloacidobacterium dinghuense</name>
    <dbReference type="NCBI Taxonomy" id="2763107"/>
    <lineage>
        <taxon>Bacteria</taxon>
        <taxon>Pseudomonadati</taxon>
        <taxon>Acidobacteriota</taxon>
        <taxon>Terriglobia</taxon>
        <taxon>Terriglobales</taxon>
        <taxon>Acidobacteriaceae</taxon>
        <taxon>Alloacidobacterium</taxon>
    </lineage>
</organism>
<sequence length="569" mass="61267">MSTAIGLSSASAAPEAASQVGQCESQAPCERRKIVASDQVTVVETSAGKVRGFERSGVFIFKGVPYGASTSGANRFMPPMKPESWGGIRNALAYGRICPQEDSAHFNTDGKNLANADEDAFLLHRGYAIRVPGEDCLRVNVWTPEINGSGKRPVMVYMHGGGFSGGCGHDLLSYEGESLARNHDVVLVNHNHRLNVYGYLNLEALGGDDFAASANVGMLDLVAVLEWVRTHISMFGGDPNNVTIFGQSGGGGKVAALLAMPAAKGLFHRAIIQSGPFLRALSPDYSHRVTETLLAELGLRKSEVRKLQTIPVDQLSGAAAEAIRKTPQPQPSYRDSFGESGWGPTVDGHSLPIHPFDPGAPVISADIPLITGTNLHESVSGLDHPGADTMTAEEMNRRVHEMYGIDADAIIAAYKQDYPNARPFDLYATIATAKWRIPAFTQASRKAALGGAPAYSYIYSWRTPVLDSRPGTFHACEISFAFDNAELCDHYSAGDPAAFALSKQMSTSWVSFARTGNPNHSGLPHWPRYTQESRAVMCFDAPCATRNNPEGKGLEIIMRSQPSESARLD</sequence>
<dbReference type="InterPro" id="IPR029058">
    <property type="entry name" value="AB_hydrolase_fold"/>
</dbReference>
<keyword evidence="2 3" id="KW-0378">Hydrolase</keyword>
<dbReference type="SUPFAM" id="SSF53474">
    <property type="entry name" value="alpha/beta-Hydrolases"/>
    <property type="match status" value="1"/>
</dbReference>
<keyword evidence="6" id="KW-1185">Reference proteome</keyword>
<protein>
    <recommendedName>
        <fullName evidence="3">Carboxylic ester hydrolase</fullName>
        <ecNumber evidence="3">3.1.1.-</ecNumber>
    </recommendedName>
</protein>
<dbReference type="InterPro" id="IPR050309">
    <property type="entry name" value="Type-B_Carboxylest/Lipase"/>
</dbReference>
<reference evidence="5 6" key="1">
    <citation type="submission" date="2020-08" db="EMBL/GenBank/DDBJ databases">
        <title>Edaphobacter telluris sp. nov. and Acidobacterium dinghuensis sp. nov., two acidobacteria isolated from forest soil.</title>
        <authorList>
            <person name="Fu J."/>
            <person name="Qiu L."/>
        </authorList>
    </citation>
    <scope>NUCLEOTIDE SEQUENCE [LARGE SCALE GENOMIC DNA]</scope>
    <source>
        <strain evidence="5">4Y35</strain>
    </source>
</reference>
<evidence type="ECO:0000256" key="1">
    <source>
        <dbReference type="ARBA" id="ARBA00005964"/>
    </source>
</evidence>
<accession>A0A7G8BC64</accession>
<gene>
    <name evidence="5" type="ORF">H7849_13110</name>
</gene>
<dbReference type="Pfam" id="PF00135">
    <property type="entry name" value="COesterase"/>
    <property type="match status" value="1"/>
</dbReference>
<evidence type="ECO:0000256" key="3">
    <source>
        <dbReference type="RuleBase" id="RU361235"/>
    </source>
</evidence>
<name>A0A7G8BC64_9BACT</name>
<evidence type="ECO:0000313" key="6">
    <source>
        <dbReference type="Proteomes" id="UP000515312"/>
    </source>
</evidence>
<comment type="similarity">
    <text evidence="1 3">Belongs to the type-B carboxylesterase/lipase family.</text>
</comment>
<dbReference type="RefSeq" id="WP_186739772.1">
    <property type="nucleotide sequence ID" value="NZ_CP060394.1"/>
</dbReference>
<feature type="domain" description="Carboxylesterase type B" evidence="4">
    <location>
        <begin position="40"/>
        <end position="546"/>
    </location>
</feature>
<dbReference type="InterPro" id="IPR002018">
    <property type="entry name" value="CarbesteraseB"/>
</dbReference>
<dbReference type="GO" id="GO:0016787">
    <property type="term" value="F:hydrolase activity"/>
    <property type="evidence" value="ECO:0007669"/>
    <property type="project" value="UniProtKB-KW"/>
</dbReference>
<dbReference type="PANTHER" id="PTHR11559">
    <property type="entry name" value="CARBOXYLESTERASE"/>
    <property type="match status" value="1"/>
</dbReference>
<dbReference type="InterPro" id="IPR019826">
    <property type="entry name" value="Carboxylesterase_B_AS"/>
</dbReference>
<dbReference type="Gene3D" id="3.40.50.1820">
    <property type="entry name" value="alpha/beta hydrolase"/>
    <property type="match status" value="1"/>
</dbReference>
<dbReference type="Proteomes" id="UP000515312">
    <property type="component" value="Chromosome"/>
</dbReference>
<dbReference type="AlphaFoldDB" id="A0A7G8BC64"/>
<dbReference type="EMBL" id="CP060394">
    <property type="protein sequence ID" value="QNI30134.1"/>
    <property type="molecule type" value="Genomic_DNA"/>
</dbReference>
<dbReference type="EC" id="3.1.1.-" evidence="3"/>
<dbReference type="PROSITE" id="PS00122">
    <property type="entry name" value="CARBOXYLESTERASE_B_1"/>
    <property type="match status" value="1"/>
</dbReference>
<evidence type="ECO:0000313" key="5">
    <source>
        <dbReference type="EMBL" id="QNI30134.1"/>
    </source>
</evidence>
<evidence type="ECO:0000256" key="2">
    <source>
        <dbReference type="ARBA" id="ARBA00022801"/>
    </source>
</evidence>